<feature type="transmembrane region" description="Helical" evidence="2">
    <location>
        <begin position="173"/>
        <end position="196"/>
    </location>
</feature>
<keyword evidence="2" id="KW-0812">Transmembrane</keyword>
<dbReference type="RefSeq" id="WP_324669160.1">
    <property type="nucleotide sequence ID" value="NZ_CP141614.1"/>
</dbReference>
<keyword evidence="5" id="KW-1185">Reference proteome</keyword>
<dbReference type="Pfam" id="PF07228">
    <property type="entry name" value="SpoIIE"/>
    <property type="match status" value="1"/>
</dbReference>
<keyword evidence="1" id="KW-0378">Hydrolase</keyword>
<evidence type="ECO:0000313" key="4">
    <source>
        <dbReference type="EMBL" id="WRP14782.1"/>
    </source>
</evidence>
<dbReference type="InterPro" id="IPR036457">
    <property type="entry name" value="PPM-type-like_dom_sf"/>
</dbReference>
<evidence type="ECO:0000256" key="1">
    <source>
        <dbReference type="ARBA" id="ARBA00022801"/>
    </source>
</evidence>
<dbReference type="Gene3D" id="3.60.40.10">
    <property type="entry name" value="PPM-type phosphatase domain"/>
    <property type="match status" value="1"/>
</dbReference>
<feature type="domain" description="PPM-type phosphatase" evidence="3">
    <location>
        <begin position="474"/>
        <end position="688"/>
    </location>
</feature>
<feature type="transmembrane region" description="Helical" evidence="2">
    <location>
        <begin position="150"/>
        <end position="167"/>
    </location>
</feature>
<dbReference type="InterPro" id="IPR052016">
    <property type="entry name" value="Bact_Sigma-Reg"/>
</dbReference>
<gene>
    <name evidence="4" type="ORF">VLY81_01020</name>
</gene>
<evidence type="ECO:0000259" key="3">
    <source>
        <dbReference type="SMART" id="SM00331"/>
    </source>
</evidence>
<feature type="transmembrane region" description="Helical" evidence="2">
    <location>
        <begin position="90"/>
        <end position="115"/>
    </location>
</feature>
<dbReference type="EMBL" id="CP141614">
    <property type="protein sequence ID" value="WRP14782.1"/>
    <property type="molecule type" value="Genomic_DNA"/>
</dbReference>
<dbReference type="PANTHER" id="PTHR43156:SF2">
    <property type="entry name" value="STAGE II SPORULATION PROTEIN E"/>
    <property type="match status" value="1"/>
</dbReference>
<feature type="transmembrane region" description="Helical" evidence="2">
    <location>
        <begin position="60"/>
        <end position="78"/>
    </location>
</feature>
<evidence type="ECO:0000256" key="2">
    <source>
        <dbReference type="SAM" id="Phobius"/>
    </source>
</evidence>
<keyword evidence="2" id="KW-0472">Membrane</keyword>
<dbReference type="Proteomes" id="UP001333102">
    <property type="component" value="Chromosome"/>
</dbReference>
<name>A0ABZ1BRH9_9FIRM</name>
<dbReference type="SUPFAM" id="SSF81606">
    <property type="entry name" value="PP2C-like"/>
    <property type="match status" value="1"/>
</dbReference>
<proteinExistence type="predicted"/>
<sequence>MGRPPLWWVETVAEALLAWSLVRLWGPLVARLGEGDPAGASRDRASSQDGEPLPLDGPVAVQRGAGLVLGTALVVAGLERLGLGPVQPAAVAVGYLTLVVSTTLGATPAVAVSVVSGLMLGIADPRWVPYGLLQAAAAVACAAATGAWRLWPALCLVGVTAAGGLLAPTERWALAALAHAGAAALLFVVTPARTLARWERLARRLVGPSWTPSAPSAPAGRLAVAWLGRRLSQGVSRTERVVEALRAAYETAAADSSALGPDPAGYVGMVQERACEGCPSFGHCWEDGAQASLLDVLAYLERAEARGRAEPAMMPPGLARRCIRPVKLAEAVEDAARTMAALQAARHQSDRQARRLLAQVDAARGILQTLARMAVTQAAALDFEGAQRLARYLAREGMACREVVVGGTGARREALVALVGTCRGHQRCARSLERLLGEYEGVPWMAASVQCRHGADRDGGDGCEVHLVRRPVWDLEIALATRTRDGEICSGDSFARLQVGPALVGLVLSDGMGSGPEAARESETAVRLAEAALAAGAGAAEAIQVANAVLLARAPDERFATLDVTLVDLVTGELELAKAGAYPTLVACASGVERIEGRALPAGIVAAVDVEPIRRPLEDGTVVVMVTDGAGELGDAAEGCLVGALEALRTKASEGLAAEAMLQRVMERLDRMAAGRWPDDVTVALVTARQLDLAGVPAYTGAGAKRPARATASAGR</sequence>
<reference evidence="5" key="1">
    <citation type="submission" date="2023-12" db="EMBL/GenBank/DDBJ databases">
        <title>Novel isolates from deep terrestrial aquifers shed light on the physiology and ecology of the class Limnochordia.</title>
        <authorList>
            <person name="Karnachuk O.V."/>
            <person name="Lukina A.P."/>
            <person name="Avakyan M.R."/>
            <person name="Kadnikov V."/>
            <person name="Begmatov S."/>
            <person name="Beletsky A.V."/>
            <person name="Mardanov A.V."/>
            <person name="Ravin N.V."/>
        </authorList>
    </citation>
    <scope>NUCLEOTIDE SEQUENCE [LARGE SCALE GENOMIC DNA]</scope>
    <source>
        <strain evidence="5">LN</strain>
    </source>
</reference>
<dbReference type="PANTHER" id="PTHR43156">
    <property type="entry name" value="STAGE II SPORULATION PROTEIN E-RELATED"/>
    <property type="match status" value="1"/>
</dbReference>
<dbReference type="Pfam" id="PF19732">
    <property type="entry name" value="SpoIIE_N"/>
    <property type="match status" value="1"/>
</dbReference>
<keyword evidence="2" id="KW-1133">Transmembrane helix</keyword>
<organism evidence="4 5">
    <name type="scientific">Geochorda subterranea</name>
    <dbReference type="NCBI Taxonomy" id="3109564"/>
    <lineage>
        <taxon>Bacteria</taxon>
        <taxon>Bacillati</taxon>
        <taxon>Bacillota</taxon>
        <taxon>Limnochordia</taxon>
        <taxon>Limnochordales</taxon>
        <taxon>Geochordaceae</taxon>
        <taxon>Geochorda</taxon>
    </lineage>
</organism>
<accession>A0ABZ1BRH9</accession>
<dbReference type="SMART" id="SM00331">
    <property type="entry name" value="PP2C_SIG"/>
    <property type="match status" value="1"/>
</dbReference>
<dbReference type="InterPro" id="IPR045768">
    <property type="entry name" value="SpoIIE_N"/>
</dbReference>
<protein>
    <submittedName>
        <fullName evidence="4">SpoIIE family protein phosphatase</fullName>
    </submittedName>
</protein>
<dbReference type="InterPro" id="IPR001932">
    <property type="entry name" value="PPM-type_phosphatase-like_dom"/>
</dbReference>
<evidence type="ECO:0000313" key="5">
    <source>
        <dbReference type="Proteomes" id="UP001333102"/>
    </source>
</evidence>